<feature type="active site" evidence="13">
    <location>
        <position position="121"/>
    </location>
</feature>
<dbReference type="SMART" id="SM00936">
    <property type="entry name" value="PBP5_C"/>
    <property type="match status" value="1"/>
</dbReference>
<keyword evidence="6" id="KW-0645">Protease</keyword>
<evidence type="ECO:0000256" key="7">
    <source>
        <dbReference type="ARBA" id="ARBA00022729"/>
    </source>
</evidence>
<keyword evidence="9" id="KW-0133">Cell shape</keyword>
<dbReference type="GO" id="GO:0006508">
    <property type="term" value="P:proteolysis"/>
    <property type="evidence" value="ECO:0007669"/>
    <property type="project" value="UniProtKB-KW"/>
</dbReference>
<feature type="signal peptide" evidence="16">
    <location>
        <begin position="1"/>
        <end position="25"/>
    </location>
</feature>
<dbReference type="GO" id="GO:0009002">
    <property type="term" value="F:serine-type D-Ala-D-Ala carboxypeptidase activity"/>
    <property type="evidence" value="ECO:0007669"/>
    <property type="project" value="UniProtKB-EC"/>
</dbReference>
<dbReference type="PRINTS" id="PR00725">
    <property type="entry name" value="DADACBPTASE1"/>
</dbReference>
<dbReference type="GO" id="GO:0008360">
    <property type="term" value="P:regulation of cell shape"/>
    <property type="evidence" value="ECO:0007669"/>
    <property type="project" value="UniProtKB-KW"/>
</dbReference>
<feature type="binding site" evidence="14">
    <location>
        <position position="227"/>
    </location>
    <ligand>
        <name>substrate</name>
    </ligand>
</feature>
<dbReference type="Proteomes" id="UP000774000">
    <property type="component" value="Unassembled WGS sequence"/>
</dbReference>
<keyword evidence="19" id="KW-1185">Reference proteome</keyword>
<keyword evidence="7 16" id="KW-0732">Signal</keyword>
<evidence type="ECO:0000259" key="17">
    <source>
        <dbReference type="SMART" id="SM00936"/>
    </source>
</evidence>
<dbReference type="InterPro" id="IPR001967">
    <property type="entry name" value="Peptidase_S11_N"/>
</dbReference>
<dbReference type="InterPro" id="IPR012907">
    <property type="entry name" value="Peptidase_S11_C"/>
</dbReference>
<keyword evidence="8 18" id="KW-0378">Hydrolase</keyword>
<evidence type="ECO:0000256" key="12">
    <source>
        <dbReference type="ARBA" id="ARBA00034000"/>
    </source>
</evidence>
<evidence type="ECO:0000256" key="3">
    <source>
        <dbReference type="ARBA" id="ARBA00007164"/>
    </source>
</evidence>
<name>A0A938XTE6_9FIRM</name>
<sequence length="391" mass="43472">MLNLKRNISLLLIVLILFSTNVVFAQSQGFDVEAKSAILMEFETGQILFRKNENLELPPASITKIMTLLLTAEAIEEGKASLDDQVEVSSFAESMGGSQAWLAEGETYPLKDLLKAVVLPSANDACVAVAEHIGGTEQNFVRMMNRRAKDLGLEHTHFVNTTGLPVEHGEHYTSAHDIAVMARELIQTYPKLLEWSSNRVDYIKNESLRIYTTNNLVGHYPGADGLKTGWTEKAEYCLAGTAQRGERRLISVVMKTDSQNARVEQSAELLDYGFKAFYKANLIGPQNKISQVAVKGGKQLEVPVATAQGFSAVIKRGTKELVKRRVEVTDKLEAPVKKGDKAGKIVFVHEDDPENPLGEVELVATKNVEKANIFVRIFRWLKDFIMGFFKK</sequence>
<dbReference type="Pfam" id="PF00768">
    <property type="entry name" value="Peptidase_S11"/>
    <property type="match status" value="1"/>
</dbReference>
<dbReference type="InterPro" id="IPR015956">
    <property type="entry name" value="Peniciliin-bd_prot_C_sf"/>
</dbReference>
<evidence type="ECO:0000256" key="13">
    <source>
        <dbReference type="PIRSR" id="PIRSR618044-1"/>
    </source>
</evidence>
<feature type="active site" description="Acyl-ester intermediate" evidence="13">
    <location>
        <position position="61"/>
    </location>
</feature>
<evidence type="ECO:0000256" key="10">
    <source>
        <dbReference type="ARBA" id="ARBA00022984"/>
    </source>
</evidence>
<reference evidence="18" key="1">
    <citation type="submission" date="2021-01" db="EMBL/GenBank/DDBJ databases">
        <title>Genomic Encyclopedia of Type Strains, Phase IV (KMG-IV): sequencing the most valuable type-strain genomes for metagenomic binning, comparative biology and taxonomic classification.</title>
        <authorList>
            <person name="Goeker M."/>
        </authorList>
    </citation>
    <scope>NUCLEOTIDE SEQUENCE</scope>
    <source>
        <strain evidence="18">DSM 23230</strain>
    </source>
</reference>
<evidence type="ECO:0000256" key="1">
    <source>
        <dbReference type="ARBA" id="ARBA00003217"/>
    </source>
</evidence>
<dbReference type="PANTHER" id="PTHR21581:SF6">
    <property type="entry name" value="TRAFFICKING PROTEIN PARTICLE COMPLEX SUBUNIT 12"/>
    <property type="match status" value="1"/>
</dbReference>
<organism evidence="18 19">
    <name type="scientific">Halanaerobacter jeridensis</name>
    <dbReference type="NCBI Taxonomy" id="706427"/>
    <lineage>
        <taxon>Bacteria</taxon>
        <taxon>Bacillati</taxon>
        <taxon>Bacillota</taxon>
        <taxon>Clostridia</taxon>
        <taxon>Halanaerobiales</taxon>
        <taxon>Halobacteroidaceae</taxon>
        <taxon>Halanaerobacter</taxon>
    </lineage>
</organism>
<keyword evidence="5 18" id="KW-0121">Carboxypeptidase</keyword>
<feature type="active site" description="Acyl-ester intermediate" evidence="13">
    <location>
        <position position="64"/>
    </location>
</feature>
<comment type="caution">
    <text evidence="18">The sequence shown here is derived from an EMBL/GenBank/DDBJ whole genome shotgun (WGS) entry which is preliminary data.</text>
</comment>
<dbReference type="EMBL" id="JAFBDQ010000010">
    <property type="protein sequence ID" value="MBM7557200.1"/>
    <property type="molecule type" value="Genomic_DNA"/>
</dbReference>
<evidence type="ECO:0000256" key="15">
    <source>
        <dbReference type="RuleBase" id="RU004016"/>
    </source>
</evidence>
<dbReference type="SUPFAM" id="SSF69189">
    <property type="entry name" value="Penicillin-binding protein associated domain"/>
    <property type="match status" value="1"/>
</dbReference>
<comment type="catalytic activity">
    <reaction evidence="12">
        <text>Preferential cleavage: (Ac)2-L-Lys-D-Ala-|-D-Ala. Also transpeptidation of peptidyl-alanyl moieties that are N-acyl substituents of D-alanine.</text>
        <dbReference type="EC" id="3.4.16.4"/>
    </reaction>
</comment>
<dbReference type="InterPro" id="IPR012338">
    <property type="entry name" value="Beta-lactam/transpept-like"/>
</dbReference>
<evidence type="ECO:0000256" key="8">
    <source>
        <dbReference type="ARBA" id="ARBA00022801"/>
    </source>
</evidence>
<gene>
    <name evidence="18" type="ORF">JOC47_002055</name>
</gene>
<dbReference type="Gene3D" id="2.60.410.10">
    <property type="entry name" value="D-Ala-D-Ala carboxypeptidase, C-terminal domain"/>
    <property type="match status" value="1"/>
</dbReference>
<comment type="similarity">
    <text evidence="3 15">Belongs to the peptidase S11 family.</text>
</comment>
<evidence type="ECO:0000256" key="6">
    <source>
        <dbReference type="ARBA" id="ARBA00022670"/>
    </source>
</evidence>
<dbReference type="InterPro" id="IPR018044">
    <property type="entry name" value="Peptidase_S11"/>
</dbReference>
<keyword evidence="11" id="KW-0961">Cell wall biogenesis/degradation</keyword>
<feature type="domain" description="Peptidase S11 D-Ala-D-Ala carboxypeptidase A C-terminal" evidence="17">
    <location>
        <begin position="278"/>
        <end position="370"/>
    </location>
</feature>
<dbReference type="GO" id="GO:0009252">
    <property type="term" value="P:peptidoglycan biosynthetic process"/>
    <property type="evidence" value="ECO:0007669"/>
    <property type="project" value="UniProtKB-KW"/>
</dbReference>
<proteinExistence type="inferred from homology"/>
<feature type="chain" id="PRO_5037255261" description="serine-type D-Ala-D-Ala carboxypeptidase" evidence="16">
    <location>
        <begin position="26"/>
        <end position="391"/>
    </location>
</feature>
<evidence type="ECO:0000256" key="5">
    <source>
        <dbReference type="ARBA" id="ARBA00022645"/>
    </source>
</evidence>
<dbReference type="GO" id="GO:0071555">
    <property type="term" value="P:cell wall organization"/>
    <property type="evidence" value="ECO:0007669"/>
    <property type="project" value="UniProtKB-KW"/>
</dbReference>
<evidence type="ECO:0000256" key="9">
    <source>
        <dbReference type="ARBA" id="ARBA00022960"/>
    </source>
</evidence>
<evidence type="ECO:0000256" key="16">
    <source>
        <dbReference type="SAM" id="SignalP"/>
    </source>
</evidence>
<evidence type="ECO:0000256" key="2">
    <source>
        <dbReference type="ARBA" id="ARBA00004752"/>
    </source>
</evidence>
<dbReference type="AlphaFoldDB" id="A0A938XTE6"/>
<comment type="function">
    <text evidence="1">Removes C-terminal D-alanyl residues from sugar-peptide cell wall precursors.</text>
</comment>
<evidence type="ECO:0000313" key="18">
    <source>
        <dbReference type="EMBL" id="MBM7557200.1"/>
    </source>
</evidence>
<dbReference type="EC" id="3.4.16.4" evidence="4"/>
<evidence type="ECO:0000256" key="11">
    <source>
        <dbReference type="ARBA" id="ARBA00023316"/>
    </source>
</evidence>
<dbReference type="InterPro" id="IPR037167">
    <property type="entry name" value="Peptidase_S11_C_sf"/>
</dbReference>
<dbReference type="Pfam" id="PF07943">
    <property type="entry name" value="PBP5_C"/>
    <property type="match status" value="1"/>
</dbReference>
<dbReference type="RefSeq" id="WP_204701956.1">
    <property type="nucleotide sequence ID" value="NZ_JAFBDQ010000010.1"/>
</dbReference>
<evidence type="ECO:0000256" key="4">
    <source>
        <dbReference type="ARBA" id="ARBA00012448"/>
    </source>
</evidence>
<comment type="pathway">
    <text evidence="2">Cell wall biogenesis; peptidoglycan biosynthesis.</text>
</comment>
<accession>A0A938XTE6</accession>
<dbReference type="SUPFAM" id="SSF56601">
    <property type="entry name" value="beta-lactamase/transpeptidase-like"/>
    <property type="match status" value="1"/>
</dbReference>
<dbReference type="PANTHER" id="PTHR21581">
    <property type="entry name" value="D-ALANYL-D-ALANINE CARBOXYPEPTIDASE"/>
    <property type="match status" value="1"/>
</dbReference>
<evidence type="ECO:0000313" key="19">
    <source>
        <dbReference type="Proteomes" id="UP000774000"/>
    </source>
</evidence>
<keyword evidence="10" id="KW-0573">Peptidoglycan synthesis</keyword>
<dbReference type="Gene3D" id="3.40.710.10">
    <property type="entry name" value="DD-peptidase/beta-lactamase superfamily"/>
    <property type="match status" value="1"/>
</dbReference>
<protein>
    <recommendedName>
        <fullName evidence="4">serine-type D-Ala-D-Ala carboxypeptidase</fullName>
        <ecNumber evidence="4">3.4.16.4</ecNumber>
    </recommendedName>
</protein>
<evidence type="ECO:0000256" key="14">
    <source>
        <dbReference type="PIRSR" id="PIRSR618044-2"/>
    </source>
</evidence>